<keyword evidence="10" id="KW-0133">Cell shape</keyword>
<protein>
    <recommendedName>
        <fullName evidence="21">Paralemmin-1</fullName>
    </recommendedName>
    <alternativeName>
        <fullName evidence="22">Paralemmin</fullName>
    </alternativeName>
</protein>
<evidence type="ECO:0000256" key="18">
    <source>
        <dbReference type="ARBA" id="ARBA00037796"/>
    </source>
</evidence>
<dbReference type="GO" id="GO:0043197">
    <property type="term" value="C:dendritic spine"/>
    <property type="evidence" value="ECO:0007669"/>
    <property type="project" value="UniProtKB-SubCell"/>
</dbReference>
<evidence type="ECO:0000256" key="19">
    <source>
        <dbReference type="ARBA" id="ARBA00037871"/>
    </source>
</evidence>
<keyword evidence="9" id="KW-0597">Phosphoprotein</keyword>
<keyword evidence="14" id="KW-0564">Palmitate</keyword>
<evidence type="ECO:0000256" key="2">
    <source>
        <dbReference type="ARBA" id="ARBA00004342"/>
    </source>
</evidence>
<keyword evidence="17" id="KW-0636">Prenylation</keyword>
<dbReference type="GO" id="GO:0031527">
    <property type="term" value="C:filopodium membrane"/>
    <property type="evidence" value="ECO:0007669"/>
    <property type="project" value="UniProtKB-SubCell"/>
</dbReference>
<evidence type="ECO:0000256" key="14">
    <source>
        <dbReference type="ARBA" id="ARBA00023139"/>
    </source>
</evidence>
<evidence type="ECO:0000256" key="1">
    <source>
        <dbReference type="ARBA" id="ARBA00004279"/>
    </source>
</evidence>
<feature type="compositionally biased region" description="Low complexity" evidence="23">
    <location>
        <begin position="329"/>
        <end position="340"/>
    </location>
</feature>
<reference evidence="24" key="5">
    <citation type="submission" date="2025-09" db="UniProtKB">
        <authorList>
            <consortium name="Ensembl"/>
        </authorList>
    </citation>
    <scope>IDENTIFICATION</scope>
</reference>
<dbReference type="GO" id="GO:0016323">
    <property type="term" value="C:basolateral plasma membrane"/>
    <property type="evidence" value="ECO:0007669"/>
    <property type="project" value="UniProtKB-SubCell"/>
</dbReference>
<feature type="compositionally biased region" description="Basic and acidic residues" evidence="23">
    <location>
        <begin position="346"/>
        <end position="367"/>
    </location>
</feature>
<dbReference type="Proteomes" id="UP000314986">
    <property type="component" value="Unassembled WGS sequence"/>
</dbReference>
<comment type="subunit">
    <text evidence="20">Interacts with dopamine receptor DRD3.</text>
</comment>
<keyword evidence="8" id="KW-0488">Methylation</keyword>
<evidence type="ECO:0000256" key="23">
    <source>
        <dbReference type="SAM" id="MobiDB-lite"/>
    </source>
</evidence>
<dbReference type="GO" id="GO:0016327">
    <property type="term" value="C:apicolateral plasma membrane"/>
    <property type="evidence" value="ECO:0007669"/>
    <property type="project" value="UniProtKB-SubCell"/>
</dbReference>
<dbReference type="PANTHER" id="PTHR10498:SF6">
    <property type="entry name" value="PARALEMMIN-1"/>
    <property type="match status" value="1"/>
</dbReference>
<keyword evidence="15" id="KW-0966">Cell projection</keyword>
<evidence type="ECO:0000256" key="8">
    <source>
        <dbReference type="ARBA" id="ARBA00022481"/>
    </source>
</evidence>
<evidence type="ECO:0000256" key="11">
    <source>
        <dbReference type="ARBA" id="ARBA00023018"/>
    </source>
</evidence>
<comment type="subcellular location">
    <subcellularLocation>
        <location evidence="18">Apicolateral cell membrane</location>
        <topology evidence="18">Lipid-anchor</topology>
    </subcellularLocation>
    <subcellularLocation>
        <location evidence="19">Basolateral cell membrane</location>
        <topology evidence="19">Lipid-anchor</topology>
    </subcellularLocation>
    <subcellularLocation>
        <location evidence="2">Cell membrane</location>
        <topology evidence="2">Lipid-anchor</topology>
        <orientation evidence="2">Cytoplasmic side</orientation>
    </subcellularLocation>
    <subcellularLocation>
        <location evidence="3">Cell projection</location>
        <location evidence="3">Axon</location>
    </subcellularLocation>
    <subcellularLocation>
        <location evidence="1">Cell projection</location>
        <location evidence="1">Dendrite</location>
    </subcellularLocation>
    <subcellularLocation>
        <location evidence="5">Cell projection</location>
        <location evidence="5">Dendritic spine</location>
    </subcellularLocation>
    <subcellularLocation>
        <location evidence="4">Cell projection</location>
        <location evidence="4">Filopodium membrane</location>
        <topology evidence="4">Lipid-anchor</topology>
    </subcellularLocation>
</comment>
<keyword evidence="7" id="KW-1003">Cell membrane</keyword>
<feature type="region of interest" description="Disordered" evidence="23">
    <location>
        <begin position="229"/>
        <end position="278"/>
    </location>
</feature>
<keyword evidence="25" id="KW-1185">Reference proteome</keyword>
<dbReference type="GeneTree" id="ENSGT00940000160580"/>
<feature type="compositionally biased region" description="Basic and acidic residues" evidence="23">
    <location>
        <begin position="107"/>
        <end position="127"/>
    </location>
</feature>
<keyword evidence="13" id="KW-0472">Membrane</keyword>
<reference evidence="25" key="3">
    <citation type="journal article" date="2014" name="Nature">
        <title>Elephant shark genome provides unique insights into gnathostome evolution.</title>
        <authorList>
            <consortium name="International Elephant Shark Genome Sequencing Consortium"/>
            <person name="Venkatesh B."/>
            <person name="Lee A.P."/>
            <person name="Ravi V."/>
            <person name="Maurya A.K."/>
            <person name="Lian M.M."/>
            <person name="Swann J.B."/>
            <person name="Ohta Y."/>
            <person name="Flajnik M.F."/>
            <person name="Sutoh Y."/>
            <person name="Kasahara M."/>
            <person name="Hoon S."/>
            <person name="Gangu V."/>
            <person name="Roy S.W."/>
            <person name="Irimia M."/>
            <person name="Korzh V."/>
            <person name="Kondrychyn I."/>
            <person name="Lim Z.W."/>
            <person name="Tay B.H."/>
            <person name="Tohari S."/>
            <person name="Kong K.W."/>
            <person name="Ho S."/>
            <person name="Lorente-Galdos B."/>
            <person name="Quilez J."/>
            <person name="Marques-Bonet T."/>
            <person name="Raney B.J."/>
            <person name="Ingham P.W."/>
            <person name="Tay A."/>
            <person name="Hillier L.W."/>
            <person name="Minx P."/>
            <person name="Boehm T."/>
            <person name="Wilson R.K."/>
            <person name="Brenner S."/>
            <person name="Warren W.C."/>
        </authorList>
    </citation>
    <scope>NUCLEOTIDE SEQUENCE [LARGE SCALE GENOMIC DNA]</scope>
</reference>
<evidence type="ECO:0000256" key="10">
    <source>
        <dbReference type="ARBA" id="ARBA00022960"/>
    </source>
</evidence>
<feature type="compositionally biased region" description="Basic and acidic residues" evidence="23">
    <location>
        <begin position="264"/>
        <end position="277"/>
    </location>
</feature>
<name>A0A4W3K1R4_CALMI</name>
<evidence type="ECO:0000256" key="7">
    <source>
        <dbReference type="ARBA" id="ARBA00022475"/>
    </source>
</evidence>
<evidence type="ECO:0000256" key="5">
    <source>
        <dbReference type="ARBA" id="ARBA00004552"/>
    </source>
</evidence>
<evidence type="ECO:0000256" key="22">
    <source>
        <dbReference type="ARBA" id="ARBA00041963"/>
    </source>
</evidence>
<evidence type="ECO:0000256" key="20">
    <source>
        <dbReference type="ARBA" id="ARBA00038823"/>
    </source>
</evidence>
<accession>A0A4W3K1R4</accession>
<dbReference type="PANTHER" id="PTHR10498">
    <property type="entry name" value="PARALEMMIN-RELATED"/>
    <property type="match status" value="1"/>
</dbReference>
<evidence type="ECO:0000256" key="12">
    <source>
        <dbReference type="ARBA" id="ARBA00023054"/>
    </source>
</evidence>
<keyword evidence="12" id="KW-0175">Coiled coil</keyword>
<keyword evidence="11" id="KW-0770">Synapse</keyword>
<reference evidence="25" key="1">
    <citation type="journal article" date="2006" name="Science">
        <title>Ancient noncoding elements conserved in the human genome.</title>
        <authorList>
            <person name="Venkatesh B."/>
            <person name="Kirkness E.F."/>
            <person name="Loh Y.H."/>
            <person name="Halpern A.L."/>
            <person name="Lee A.P."/>
            <person name="Johnson J."/>
            <person name="Dandona N."/>
            <person name="Viswanathan L.D."/>
            <person name="Tay A."/>
            <person name="Venter J.C."/>
            <person name="Strausberg R.L."/>
            <person name="Brenner S."/>
        </authorList>
    </citation>
    <scope>NUCLEOTIDE SEQUENCE [LARGE SCALE GENOMIC DNA]</scope>
</reference>
<evidence type="ECO:0000256" key="3">
    <source>
        <dbReference type="ARBA" id="ARBA00004489"/>
    </source>
</evidence>
<evidence type="ECO:0000256" key="17">
    <source>
        <dbReference type="ARBA" id="ARBA00023289"/>
    </source>
</evidence>
<evidence type="ECO:0000256" key="21">
    <source>
        <dbReference type="ARBA" id="ARBA00040790"/>
    </source>
</evidence>
<dbReference type="Pfam" id="PF03285">
    <property type="entry name" value="Paralemmin"/>
    <property type="match status" value="1"/>
</dbReference>
<dbReference type="GO" id="GO:0008360">
    <property type="term" value="P:regulation of cell shape"/>
    <property type="evidence" value="ECO:0007669"/>
    <property type="project" value="UniProtKB-KW"/>
</dbReference>
<evidence type="ECO:0000256" key="9">
    <source>
        <dbReference type="ARBA" id="ARBA00022553"/>
    </source>
</evidence>
<feature type="region of interest" description="Disordered" evidence="23">
    <location>
        <begin position="98"/>
        <end position="140"/>
    </location>
</feature>
<dbReference type="Ensembl" id="ENSCMIT00000045913.1">
    <property type="protein sequence ID" value="ENSCMIP00000045266.1"/>
    <property type="gene ID" value="ENSCMIG00000018692.1"/>
</dbReference>
<keyword evidence="16" id="KW-0449">Lipoprotein</keyword>
<dbReference type="STRING" id="7868.ENSCMIP00000045266"/>
<organism evidence="24 25">
    <name type="scientific">Callorhinchus milii</name>
    <name type="common">Ghost shark</name>
    <dbReference type="NCBI Taxonomy" id="7868"/>
    <lineage>
        <taxon>Eukaryota</taxon>
        <taxon>Metazoa</taxon>
        <taxon>Chordata</taxon>
        <taxon>Craniata</taxon>
        <taxon>Vertebrata</taxon>
        <taxon>Chondrichthyes</taxon>
        <taxon>Holocephali</taxon>
        <taxon>Chimaeriformes</taxon>
        <taxon>Callorhinchidae</taxon>
        <taxon>Callorhinchus</taxon>
    </lineage>
</organism>
<reference evidence="24" key="4">
    <citation type="submission" date="2025-08" db="UniProtKB">
        <authorList>
            <consortium name="Ensembl"/>
        </authorList>
    </citation>
    <scope>IDENTIFICATION</scope>
</reference>
<dbReference type="FunCoup" id="A0A4W3K1R4">
    <property type="interactions" value="210"/>
</dbReference>
<evidence type="ECO:0000313" key="25">
    <source>
        <dbReference type="Proteomes" id="UP000314986"/>
    </source>
</evidence>
<feature type="region of interest" description="Disordered" evidence="23">
    <location>
        <begin position="318"/>
        <end position="367"/>
    </location>
</feature>
<evidence type="ECO:0000256" key="4">
    <source>
        <dbReference type="ARBA" id="ARBA00004527"/>
    </source>
</evidence>
<evidence type="ECO:0000256" key="15">
    <source>
        <dbReference type="ARBA" id="ARBA00023273"/>
    </source>
</evidence>
<evidence type="ECO:0000256" key="6">
    <source>
        <dbReference type="ARBA" id="ARBA00005756"/>
    </source>
</evidence>
<evidence type="ECO:0000256" key="16">
    <source>
        <dbReference type="ARBA" id="ARBA00023288"/>
    </source>
</evidence>
<dbReference type="AlphaFoldDB" id="A0A4W3K1R4"/>
<reference evidence="25" key="2">
    <citation type="journal article" date="2007" name="PLoS Biol.">
        <title>Survey sequencing and comparative analysis of the elephant shark (Callorhinchus milii) genome.</title>
        <authorList>
            <person name="Venkatesh B."/>
            <person name="Kirkness E.F."/>
            <person name="Loh Y.H."/>
            <person name="Halpern A.L."/>
            <person name="Lee A.P."/>
            <person name="Johnson J."/>
            <person name="Dandona N."/>
            <person name="Viswanathan L.D."/>
            <person name="Tay A."/>
            <person name="Venter J.C."/>
            <person name="Strausberg R.L."/>
            <person name="Brenner S."/>
        </authorList>
    </citation>
    <scope>NUCLEOTIDE SEQUENCE [LARGE SCALE GENOMIC DNA]</scope>
</reference>
<dbReference type="OMA" id="KVIHEMR"/>
<evidence type="ECO:0000313" key="24">
    <source>
        <dbReference type="Ensembl" id="ENSCMIP00000045266.1"/>
    </source>
</evidence>
<proteinExistence type="inferred from homology"/>
<dbReference type="GO" id="GO:0030424">
    <property type="term" value="C:axon"/>
    <property type="evidence" value="ECO:0007669"/>
    <property type="project" value="UniProtKB-SubCell"/>
</dbReference>
<comment type="similarity">
    <text evidence="6">Belongs to the paralemmin family.</text>
</comment>
<dbReference type="InterPro" id="IPR004965">
    <property type="entry name" value="Paralemmin"/>
</dbReference>
<evidence type="ECO:0000256" key="13">
    <source>
        <dbReference type="ARBA" id="ARBA00023136"/>
    </source>
</evidence>
<sequence length="377" mass="41562">MEMSETLFQQERLQAIAEKRKRQTEIENKRRQLEDERRQLQHLKSKALRERWLLEGTPSSGSEENEVMKKQFLEDEVKTKQLEEIIQRLEKELDLLENGDTAMSKENSIEDKLKDEEKVPAGKDSEVTKSQGSPMPNKPHGETEKLKAAMFAMEITVEKDNITGETKILSSTPVTPKDLAQRGVKVYEDDLKVVHEVCKGDGAMENGVHQLSTTEVNALIQKADEVTDSSRASGLLEGKVPSAQQQTTPGKLRADGTAGGSLRSLEKGAGDGTEPCKEQPVTMIFLGYQDVEDENETKKVLGYEGTGKAELVVIEDIESKNEKASGDQAPPNGAPAEPAAQTQPGDTKEKADGVGKEPEGDGKDLKEKQRCQCCIVM</sequence>
<dbReference type="InParanoid" id="A0A4W3K1R4"/>